<reference evidence="7" key="1">
    <citation type="submission" date="2022-06" db="EMBL/GenBank/DDBJ databases">
        <title>Complete Genome Sequence of Arcanobacterium pinnipediorum strain DSM 28752 isolated from a harbour seal.</title>
        <authorList>
            <person name="Borowiak M."/>
            <person name="Kreitlow A."/>
            <person name="Alssahen M."/>
            <person name="Malorny B."/>
            <person name="Laemmler C."/>
            <person name="Prenger-Berninghoff E."/>
            <person name="Siebert U."/>
            <person name="Ploetz M."/>
            <person name="Abdulmawjood A."/>
        </authorList>
    </citation>
    <scope>NUCLEOTIDE SEQUENCE</scope>
    <source>
        <strain evidence="7">DSM 28752</strain>
    </source>
</reference>
<evidence type="ECO:0000313" key="8">
    <source>
        <dbReference type="Proteomes" id="UP001056109"/>
    </source>
</evidence>
<evidence type="ECO:0000256" key="1">
    <source>
        <dbReference type="ARBA" id="ARBA00010688"/>
    </source>
</evidence>
<feature type="domain" description="Carbohydrate kinase PfkB" evidence="6">
    <location>
        <begin position="13"/>
        <end position="298"/>
    </location>
</feature>
<dbReference type="InterPro" id="IPR002173">
    <property type="entry name" value="Carboh/pur_kinase_PfkB_CS"/>
</dbReference>
<evidence type="ECO:0000313" key="7">
    <source>
        <dbReference type="EMBL" id="USR79193.1"/>
    </source>
</evidence>
<keyword evidence="4 7" id="KW-0418">Kinase</keyword>
<evidence type="ECO:0000259" key="6">
    <source>
        <dbReference type="Pfam" id="PF00294"/>
    </source>
</evidence>
<dbReference type="Gene3D" id="3.40.1190.20">
    <property type="match status" value="1"/>
</dbReference>
<protein>
    <submittedName>
        <fullName evidence="7">Carbohydrate kinase</fullName>
    </submittedName>
</protein>
<evidence type="ECO:0000256" key="5">
    <source>
        <dbReference type="ARBA" id="ARBA00022840"/>
    </source>
</evidence>
<evidence type="ECO:0000256" key="4">
    <source>
        <dbReference type="ARBA" id="ARBA00022777"/>
    </source>
</evidence>
<dbReference type="EMBL" id="CP099547">
    <property type="protein sequence ID" value="USR79193.1"/>
    <property type="molecule type" value="Genomic_DNA"/>
</dbReference>
<proteinExistence type="inferred from homology"/>
<comment type="similarity">
    <text evidence="1">Belongs to the carbohydrate kinase PfkB family.</text>
</comment>
<dbReference type="CDD" id="cd01167">
    <property type="entry name" value="bac_FRK"/>
    <property type="match status" value="1"/>
</dbReference>
<keyword evidence="3" id="KW-0547">Nucleotide-binding</keyword>
<organism evidence="7 8">
    <name type="scientific">Arcanobacterium pinnipediorum</name>
    <dbReference type="NCBI Taxonomy" id="1503041"/>
    <lineage>
        <taxon>Bacteria</taxon>
        <taxon>Bacillati</taxon>
        <taxon>Actinomycetota</taxon>
        <taxon>Actinomycetes</taxon>
        <taxon>Actinomycetales</taxon>
        <taxon>Actinomycetaceae</taxon>
        <taxon>Arcanobacterium</taxon>
    </lineage>
</organism>
<dbReference type="InterPro" id="IPR029056">
    <property type="entry name" value="Ribokinase-like"/>
</dbReference>
<accession>A0ABY5AJ37</accession>
<dbReference type="PROSITE" id="PS00584">
    <property type="entry name" value="PFKB_KINASES_2"/>
    <property type="match status" value="1"/>
</dbReference>
<dbReference type="InterPro" id="IPR011611">
    <property type="entry name" value="PfkB_dom"/>
</dbReference>
<keyword evidence="2" id="KW-0808">Transferase</keyword>
<evidence type="ECO:0000256" key="2">
    <source>
        <dbReference type="ARBA" id="ARBA00022679"/>
    </source>
</evidence>
<gene>
    <name evidence="7" type="ORF">NG665_07380</name>
</gene>
<sequence>MSSFVVIGESLLDEVQRGTLRTIHPGGAPLNVAVGLARLERDVTLITRIGQDDDGETIIRFLTDSAVRLYPGSIDHHPTSTAHAQLDPHGNASYTFDVRSDFPPPPTLQHALKPRLVHIGSLGAHLEPGATTLRSWLSYFGDFSTISYDPNVRLGLMGPPEKLRREIDELMPAIDVVKASIDDMAALGGPTDPHASANYFLDRGAQLVVITMGAHGLLLATATTQVYVPAVDIPVVDTVGAGDSLMSALIDGLSRMSFLGGEDGEALRDISRQGLTSLGAYAAAAAGITVARPGAQCPTREELSSSMDLYSSDLL</sequence>
<dbReference type="Proteomes" id="UP001056109">
    <property type="component" value="Chromosome"/>
</dbReference>
<evidence type="ECO:0000256" key="3">
    <source>
        <dbReference type="ARBA" id="ARBA00022741"/>
    </source>
</evidence>
<dbReference type="PANTHER" id="PTHR43085:SF1">
    <property type="entry name" value="PSEUDOURIDINE KINASE-RELATED"/>
    <property type="match status" value="1"/>
</dbReference>
<name>A0ABY5AJ37_9ACTO</name>
<keyword evidence="5" id="KW-0067">ATP-binding</keyword>
<dbReference type="InterPro" id="IPR050306">
    <property type="entry name" value="PfkB_Carbo_kinase"/>
</dbReference>
<dbReference type="Pfam" id="PF00294">
    <property type="entry name" value="PfkB"/>
    <property type="match status" value="1"/>
</dbReference>
<dbReference type="PANTHER" id="PTHR43085">
    <property type="entry name" value="HEXOKINASE FAMILY MEMBER"/>
    <property type="match status" value="1"/>
</dbReference>
<dbReference type="SUPFAM" id="SSF53613">
    <property type="entry name" value="Ribokinase-like"/>
    <property type="match status" value="1"/>
</dbReference>
<keyword evidence="8" id="KW-1185">Reference proteome</keyword>
<dbReference type="RefSeq" id="WP_252673067.1">
    <property type="nucleotide sequence ID" value="NZ_CP099547.1"/>
</dbReference>
<dbReference type="GO" id="GO:0016301">
    <property type="term" value="F:kinase activity"/>
    <property type="evidence" value="ECO:0007669"/>
    <property type="project" value="UniProtKB-KW"/>
</dbReference>